<dbReference type="Proteomes" id="UP001055101">
    <property type="component" value="Unassembled WGS sequence"/>
</dbReference>
<dbReference type="EMBL" id="BPRA01000007">
    <property type="protein sequence ID" value="GJE55254.1"/>
    <property type="molecule type" value="Genomic_DNA"/>
</dbReference>
<reference evidence="1" key="2">
    <citation type="submission" date="2021-08" db="EMBL/GenBank/DDBJ databases">
        <authorList>
            <person name="Tani A."/>
            <person name="Ola A."/>
            <person name="Ogura Y."/>
            <person name="Katsura K."/>
            <person name="Hayashi T."/>
        </authorList>
    </citation>
    <scope>NUCLEOTIDE SEQUENCE</scope>
    <source>
        <strain evidence="1">DSM 23674</strain>
    </source>
</reference>
<proteinExistence type="predicted"/>
<organism evidence="1 2">
    <name type="scientific">Methylobacterium thuringiense</name>
    <dbReference type="NCBI Taxonomy" id="1003091"/>
    <lineage>
        <taxon>Bacteria</taxon>
        <taxon>Pseudomonadati</taxon>
        <taxon>Pseudomonadota</taxon>
        <taxon>Alphaproteobacteria</taxon>
        <taxon>Hyphomicrobiales</taxon>
        <taxon>Methylobacteriaceae</taxon>
        <taxon>Methylobacterium</taxon>
    </lineage>
</organism>
<evidence type="ECO:0000313" key="1">
    <source>
        <dbReference type="EMBL" id="GJE55254.1"/>
    </source>
</evidence>
<name>A0ABQ4TK99_9HYPH</name>
<gene>
    <name evidence="1" type="ORF">EKPJFOCH_1743</name>
</gene>
<evidence type="ECO:0000313" key="2">
    <source>
        <dbReference type="Proteomes" id="UP001055101"/>
    </source>
</evidence>
<sequence>MSETRTLVDRLRGKYRVAIRDGLGPAGGEEPDNPDEFVRTFQTSPIQHEAAAEIERLREALAVIAGGDGDPAIIAQQTLDGTEGG</sequence>
<reference evidence="1" key="1">
    <citation type="journal article" date="2021" name="Front. Microbiol.">
        <title>Comprehensive Comparative Genomics and Phenotyping of Methylobacterium Species.</title>
        <authorList>
            <person name="Alessa O."/>
            <person name="Ogura Y."/>
            <person name="Fujitani Y."/>
            <person name="Takami H."/>
            <person name="Hayashi T."/>
            <person name="Sahin N."/>
            <person name="Tani A."/>
        </authorList>
    </citation>
    <scope>NUCLEOTIDE SEQUENCE</scope>
    <source>
        <strain evidence="1">DSM 23674</strain>
    </source>
</reference>
<protein>
    <submittedName>
        <fullName evidence="1">Uncharacterized protein</fullName>
    </submittedName>
</protein>
<comment type="caution">
    <text evidence="1">The sequence shown here is derived from an EMBL/GenBank/DDBJ whole genome shotgun (WGS) entry which is preliminary data.</text>
</comment>
<keyword evidence="2" id="KW-1185">Reference proteome</keyword>
<accession>A0ABQ4TK99</accession>